<keyword evidence="5 8" id="KW-1133">Transmembrane helix</keyword>
<keyword evidence="3 8" id="KW-0813">Transport</keyword>
<feature type="transmembrane region" description="Helical" evidence="8">
    <location>
        <begin position="254"/>
        <end position="272"/>
    </location>
</feature>
<dbReference type="AlphaFoldDB" id="A0A433PKF8"/>
<keyword evidence="12" id="KW-1185">Reference proteome</keyword>
<evidence type="ECO:0000313" key="11">
    <source>
        <dbReference type="EMBL" id="RUS17940.1"/>
    </source>
</evidence>
<dbReference type="GO" id="GO:0005886">
    <property type="term" value="C:plasma membrane"/>
    <property type="evidence" value="ECO:0007669"/>
    <property type="project" value="TreeGrafter"/>
</dbReference>
<evidence type="ECO:0000256" key="7">
    <source>
        <dbReference type="ARBA" id="ARBA00023136"/>
    </source>
</evidence>
<dbReference type="Proteomes" id="UP000274822">
    <property type="component" value="Unassembled WGS sequence"/>
</dbReference>
<comment type="caution">
    <text evidence="11">The sequence shown here is derived from an EMBL/GenBank/DDBJ whole genome shotgun (WGS) entry which is preliminary data.</text>
</comment>
<feature type="transmembrane region" description="Helical" evidence="8">
    <location>
        <begin position="320"/>
        <end position="339"/>
    </location>
</feature>
<comment type="subcellular location">
    <subcellularLocation>
        <location evidence="1 8">Membrane</location>
        <topology evidence="1 8">Multi-pass membrane protein</topology>
    </subcellularLocation>
</comment>
<feature type="transmembrane region" description="Helical" evidence="8">
    <location>
        <begin position="360"/>
        <end position="381"/>
    </location>
</feature>
<feature type="transmembrane region" description="Helical" evidence="8">
    <location>
        <begin position="68"/>
        <end position="91"/>
    </location>
</feature>
<feature type="region of interest" description="Disordered" evidence="9">
    <location>
        <begin position="176"/>
        <end position="211"/>
    </location>
</feature>
<dbReference type="PANTHER" id="PTHR11040:SF44">
    <property type="entry name" value="PROTEIN ZNTC-RELATED"/>
    <property type="match status" value="1"/>
</dbReference>
<dbReference type="InterPro" id="IPR004698">
    <property type="entry name" value="Zn/Fe_permease_fun/pln"/>
</dbReference>
<comment type="similarity">
    <text evidence="2 8">Belongs to the ZIP transporter (TC 2.A.5) family.</text>
</comment>
<evidence type="ECO:0000256" key="6">
    <source>
        <dbReference type="ARBA" id="ARBA00023065"/>
    </source>
</evidence>
<reference evidence="11 12" key="1">
    <citation type="journal article" date="2018" name="New Phytol.">
        <title>Phylogenomics of Endogonaceae and evolution of mycorrhizas within Mucoromycota.</title>
        <authorList>
            <person name="Chang Y."/>
            <person name="Desiro A."/>
            <person name="Na H."/>
            <person name="Sandor L."/>
            <person name="Lipzen A."/>
            <person name="Clum A."/>
            <person name="Barry K."/>
            <person name="Grigoriev I.V."/>
            <person name="Martin F.M."/>
            <person name="Stajich J.E."/>
            <person name="Smith M.E."/>
            <person name="Bonito G."/>
            <person name="Spatafora J.W."/>
        </authorList>
    </citation>
    <scope>NUCLEOTIDE SEQUENCE [LARGE SCALE GENOMIC DNA]</scope>
    <source>
        <strain evidence="11 12">AD002</strain>
    </source>
</reference>
<evidence type="ECO:0000256" key="4">
    <source>
        <dbReference type="ARBA" id="ARBA00022692"/>
    </source>
</evidence>
<feature type="signal peptide" evidence="10">
    <location>
        <begin position="1"/>
        <end position="24"/>
    </location>
</feature>
<organism evidence="11 12">
    <name type="scientific">Jimgerdemannia flammicorona</name>
    <dbReference type="NCBI Taxonomy" id="994334"/>
    <lineage>
        <taxon>Eukaryota</taxon>
        <taxon>Fungi</taxon>
        <taxon>Fungi incertae sedis</taxon>
        <taxon>Mucoromycota</taxon>
        <taxon>Mucoromycotina</taxon>
        <taxon>Endogonomycetes</taxon>
        <taxon>Endogonales</taxon>
        <taxon>Endogonaceae</taxon>
        <taxon>Jimgerdemannia</taxon>
    </lineage>
</organism>
<evidence type="ECO:0000256" key="9">
    <source>
        <dbReference type="SAM" id="MobiDB-lite"/>
    </source>
</evidence>
<dbReference type="Pfam" id="PF02535">
    <property type="entry name" value="Zip"/>
    <property type="match status" value="1"/>
</dbReference>
<gene>
    <name evidence="11" type="ORF">BC938DRAFT_476116</name>
</gene>
<dbReference type="GO" id="GO:0005385">
    <property type="term" value="F:zinc ion transmembrane transporter activity"/>
    <property type="evidence" value="ECO:0007669"/>
    <property type="project" value="InterPro"/>
</dbReference>
<evidence type="ECO:0000256" key="3">
    <source>
        <dbReference type="ARBA" id="ARBA00022448"/>
    </source>
</evidence>
<evidence type="ECO:0000256" key="1">
    <source>
        <dbReference type="ARBA" id="ARBA00004141"/>
    </source>
</evidence>
<feature type="transmembrane region" description="Helical" evidence="8">
    <location>
        <begin position="226"/>
        <end position="248"/>
    </location>
</feature>
<feature type="transmembrane region" description="Helical" evidence="8">
    <location>
        <begin position="143"/>
        <end position="167"/>
    </location>
</feature>
<keyword evidence="6 8" id="KW-0406">Ion transport</keyword>
<protein>
    <submittedName>
        <fullName evidence="11">Zinc/iron permease</fullName>
    </submittedName>
</protein>
<keyword evidence="7 8" id="KW-0472">Membrane</keyword>
<evidence type="ECO:0000256" key="8">
    <source>
        <dbReference type="RuleBase" id="RU362088"/>
    </source>
</evidence>
<evidence type="ECO:0000256" key="2">
    <source>
        <dbReference type="ARBA" id="ARBA00006939"/>
    </source>
</evidence>
<sequence>MQLTHTFLVVAGMVLSFMTFEVNAVPPIARLWARQAVVLNDSGVVAPNNGTDACSLQPVKDYNMNLHVASLFIILSTSLLGVFGPMVLHHFRVDDRSTIRDTILMIGKFFGTGIILATAFVHMLPDAFGQFANPCLGGIWSQYGPWAGCFCMISAFLIQAIEFAAITNAENMIEKRRNNSGHSTPTKAEGPLYENPNGHSHHHHGDEDGHFHTAGMLESEDAFKDIGTLILELGITLHSVIIGITLSTTDGPEFISLFVALVFHQFFEGIALGTRINELKHSRILHSFIMGLIYGLMTPLGIALGLAIRSTYNANSSTAIVTVGILDSMSAGILLYNAFVELMSMEMNHNLTFRRKSLATKIFCFLCMYLGALAMALVGVWT</sequence>
<feature type="chain" id="PRO_5019093278" evidence="10">
    <location>
        <begin position="25"/>
        <end position="382"/>
    </location>
</feature>
<feature type="transmembrane region" description="Helical" evidence="8">
    <location>
        <begin position="284"/>
        <end position="308"/>
    </location>
</feature>
<evidence type="ECO:0000313" key="12">
    <source>
        <dbReference type="Proteomes" id="UP000274822"/>
    </source>
</evidence>
<keyword evidence="4 8" id="KW-0812">Transmembrane</keyword>
<evidence type="ECO:0000256" key="10">
    <source>
        <dbReference type="SAM" id="SignalP"/>
    </source>
</evidence>
<accession>A0A433PKF8</accession>
<dbReference type="EMBL" id="RBNJ01022647">
    <property type="protein sequence ID" value="RUS17940.1"/>
    <property type="molecule type" value="Genomic_DNA"/>
</dbReference>
<dbReference type="NCBIfam" id="TIGR00820">
    <property type="entry name" value="zip"/>
    <property type="match status" value="1"/>
</dbReference>
<keyword evidence="10" id="KW-0732">Signal</keyword>
<name>A0A433PKF8_9FUNG</name>
<dbReference type="PANTHER" id="PTHR11040">
    <property type="entry name" value="ZINC/IRON TRANSPORTER"/>
    <property type="match status" value="1"/>
</dbReference>
<dbReference type="InterPro" id="IPR003689">
    <property type="entry name" value="ZIP"/>
</dbReference>
<evidence type="ECO:0000256" key="5">
    <source>
        <dbReference type="ARBA" id="ARBA00022989"/>
    </source>
</evidence>
<feature type="transmembrane region" description="Helical" evidence="8">
    <location>
        <begin position="103"/>
        <end position="123"/>
    </location>
</feature>
<proteinExistence type="inferred from homology"/>